<accession>A0AAD5ITG4</accession>
<evidence type="ECO:0000256" key="5">
    <source>
        <dbReference type="ARBA" id="ARBA00023315"/>
    </source>
</evidence>
<dbReference type="GO" id="GO:0009922">
    <property type="term" value="F:fatty acid elongase activity"/>
    <property type="evidence" value="ECO:0007669"/>
    <property type="project" value="UniProtKB-EC"/>
</dbReference>
<comment type="similarity">
    <text evidence="2">Belongs to the thiolase-like superfamily. Chalcone/stilbene synthases family.</text>
</comment>
<dbReference type="InterPro" id="IPR013747">
    <property type="entry name" value="ACP_syn_III_C"/>
</dbReference>
<evidence type="ECO:0000313" key="10">
    <source>
        <dbReference type="Proteomes" id="UP001064489"/>
    </source>
</evidence>
<comment type="pathway">
    <text evidence="1">Lipid metabolism; fatty acid biosynthesis.</text>
</comment>
<comment type="caution">
    <text evidence="9">The sequence shown here is derived from an EMBL/GenBank/DDBJ whole genome shotgun (WGS) entry which is preliminary data.</text>
</comment>
<gene>
    <name evidence="9" type="ORF">LWI28_001696</name>
</gene>
<feature type="domain" description="Beta-ketoacyl-[acyl-carrier-protein] synthase III C-terminal" evidence="8">
    <location>
        <begin position="707"/>
        <end position="787"/>
    </location>
</feature>
<evidence type="ECO:0000259" key="8">
    <source>
        <dbReference type="Pfam" id="PF08541"/>
    </source>
</evidence>
<dbReference type="SUPFAM" id="SSF53901">
    <property type="entry name" value="Thiolase-like"/>
    <property type="match status" value="2"/>
</dbReference>
<dbReference type="Pfam" id="PF08541">
    <property type="entry name" value="ACP_syn_III_C"/>
    <property type="match status" value="1"/>
</dbReference>
<keyword evidence="10" id="KW-1185">Reference proteome</keyword>
<name>A0AAD5ITG4_ACENE</name>
<dbReference type="PANTHER" id="PTHR31561">
    <property type="entry name" value="3-KETOACYL-COA SYNTHASE"/>
    <property type="match status" value="1"/>
</dbReference>
<dbReference type="InterPro" id="IPR011009">
    <property type="entry name" value="Kinase-like_dom_sf"/>
</dbReference>
<dbReference type="InterPro" id="IPR016039">
    <property type="entry name" value="Thiolase-like"/>
</dbReference>
<evidence type="ECO:0000256" key="3">
    <source>
        <dbReference type="ARBA" id="ARBA00012307"/>
    </source>
</evidence>
<keyword evidence="5" id="KW-0012">Acyltransferase</keyword>
<sequence>MGIIPSPREGVIVVVDANRNKGNMEALEWALKHVVRPRDAIVVLGVLYDLAGKNNNSCFPLNMGITISGIWERLEFSLSGHGGEVRPRQLGQEIQRKRDQYQICIQPFYRQCRRNQVKLEVKLAAGYCPAKITVDEAQNNSNTRWIVLDSHLKKHKDYIYEHVGCSLAIMKSKDLATLMSLKAPPPPHNSNSPPSWQPLSWRIGFPRPFDLSEVEDMTNGLSDESLIGDLDNVRIYLGILQETPVILKSFPENDERYWSMLMILTRIRHRNIMNLVGYCCNGASRFILTDYPCFGSVEANLIEEDVRDYGVFLVELITGKSARLFSDEEDGHPQSLVEWAVPLLKEESSLREVVDPRLRNITEDCWAVHHMAQAALLCLNNSSISTITQVLAVLRGNQLAIFRFKRVYLVDFTCYLPADSLRIPISHFIEHLERCNVFNRESIDFQVKVSERSGIGDEACVPISIHELPPDSTLNASREETAQVMFTLVKDLLSKHNINPKSIDILVSNCSLFCPSPSITTMIINKFGFRSNIKSISLSGMGCSAGILSISLAKDLLKVHNNSLALVLSMEAVSPNGYNGSTKSMLISNVIFRMGGAAILLSNRHQDKHKAKYKLQHLVRTHMGSDNQSYLSVIQQQDEDGKVGVSLSRALLHVAANALRTNISQLGPHVLPYSEQLLYGWSVICQKIWAMAGQKDVYVPNFRKAFEHFCIHAGGKAIIQAVEDNLRLQKEDGEASRMTLNRFGNTSSSSLWYELSYLEAKGKVRKGDRIWQIAFGSGFKVNSAVWKCISNLDPKVSNAWSDRIHLYPVDIPNVYY</sequence>
<dbReference type="InterPro" id="IPR013601">
    <property type="entry name" value="FAE1_typ3_polyketide_synth"/>
</dbReference>
<dbReference type="EMBL" id="JAJSOW010000102">
    <property type="protein sequence ID" value="KAI9176346.1"/>
    <property type="molecule type" value="Genomic_DNA"/>
</dbReference>
<evidence type="ECO:0000259" key="7">
    <source>
        <dbReference type="Pfam" id="PF08392"/>
    </source>
</evidence>
<evidence type="ECO:0000313" key="9">
    <source>
        <dbReference type="EMBL" id="KAI9176346.1"/>
    </source>
</evidence>
<comment type="catalytic activity">
    <reaction evidence="6">
        <text>a very-long-chain acyl-CoA + malonyl-CoA + H(+) = a very-long-chain 3-oxoacyl-CoA + CO2 + CoA</text>
        <dbReference type="Rhea" id="RHEA:32727"/>
        <dbReference type="ChEBI" id="CHEBI:15378"/>
        <dbReference type="ChEBI" id="CHEBI:16526"/>
        <dbReference type="ChEBI" id="CHEBI:57287"/>
        <dbReference type="ChEBI" id="CHEBI:57384"/>
        <dbReference type="ChEBI" id="CHEBI:90725"/>
        <dbReference type="ChEBI" id="CHEBI:90736"/>
        <dbReference type="EC" id="2.3.1.199"/>
    </reaction>
</comment>
<dbReference type="GO" id="GO:0006633">
    <property type="term" value="P:fatty acid biosynthetic process"/>
    <property type="evidence" value="ECO:0007669"/>
    <property type="project" value="InterPro"/>
</dbReference>
<evidence type="ECO:0000256" key="4">
    <source>
        <dbReference type="ARBA" id="ARBA00022679"/>
    </source>
</evidence>
<evidence type="ECO:0000256" key="6">
    <source>
        <dbReference type="ARBA" id="ARBA00047375"/>
    </source>
</evidence>
<dbReference type="InterPro" id="IPR012392">
    <property type="entry name" value="3-ktacl-CoA_syn"/>
</dbReference>
<dbReference type="Proteomes" id="UP001064489">
    <property type="component" value="Chromosome 5"/>
</dbReference>
<evidence type="ECO:0000256" key="2">
    <source>
        <dbReference type="ARBA" id="ARBA00005531"/>
    </source>
</evidence>
<reference evidence="9" key="2">
    <citation type="submission" date="2023-02" db="EMBL/GenBank/DDBJ databases">
        <authorList>
            <person name="Swenson N.G."/>
            <person name="Wegrzyn J.L."/>
            <person name="Mcevoy S.L."/>
        </authorList>
    </citation>
    <scope>NUCLEOTIDE SEQUENCE</scope>
    <source>
        <strain evidence="9">91603</strain>
        <tissue evidence="9">Leaf</tissue>
    </source>
</reference>
<dbReference type="AlphaFoldDB" id="A0AAD5ITG4"/>
<dbReference type="SUPFAM" id="SSF56112">
    <property type="entry name" value="Protein kinase-like (PK-like)"/>
    <property type="match status" value="1"/>
</dbReference>
<dbReference type="Pfam" id="PF08392">
    <property type="entry name" value="FAE1_CUT1_RppA"/>
    <property type="match status" value="1"/>
</dbReference>
<dbReference type="CDD" id="cd00831">
    <property type="entry name" value="CHS_like"/>
    <property type="match status" value="1"/>
</dbReference>
<feature type="domain" description="FAE" evidence="7">
    <location>
        <begin position="402"/>
        <end position="687"/>
    </location>
</feature>
<protein>
    <recommendedName>
        <fullName evidence="3">very-long-chain 3-oxoacyl-CoA synthase</fullName>
        <ecNumber evidence="3">2.3.1.199</ecNumber>
    </recommendedName>
</protein>
<proteinExistence type="inferred from homology"/>
<dbReference type="GO" id="GO:0016020">
    <property type="term" value="C:membrane"/>
    <property type="evidence" value="ECO:0007669"/>
    <property type="project" value="InterPro"/>
</dbReference>
<organism evidence="9 10">
    <name type="scientific">Acer negundo</name>
    <name type="common">Box elder</name>
    <dbReference type="NCBI Taxonomy" id="4023"/>
    <lineage>
        <taxon>Eukaryota</taxon>
        <taxon>Viridiplantae</taxon>
        <taxon>Streptophyta</taxon>
        <taxon>Embryophyta</taxon>
        <taxon>Tracheophyta</taxon>
        <taxon>Spermatophyta</taxon>
        <taxon>Magnoliopsida</taxon>
        <taxon>eudicotyledons</taxon>
        <taxon>Gunneridae</taxon>
        <taxon>Pentapetalae</taxon>
        <taxon>rosids</taxon>
        <taxon>malvids</taxon>
        <taxon>Sapindales</taxon>
        <taxon>Sapindaceae</taxon>
        <taxon>Hippocastanoideae</taxon>
        <taxon>Acereae</taxon>
        <taxon>Acer</taxon>
    </lineage>
</organism>
<evidence type="ECO:0000256" key="1">
    <source>
        <dbReference type="ARBA" id="ARBA00005194"/>
    </source>
</evidence>
<dbReference type="EC" id="2.3.1.199" evidence="3"/>
<keyword evidence="4" id="KW-0808">Transferase</keyword>
<reference evidence="9" key="1">
    <citation type="journal article" date="2022" name="Plant J.">
        <title>Strategies of tolerance reflected in two North American maple genomes.</title>
        <authorList>
            <person name="McEvoy S.L."/>
            <person name="Sezen U.U."/>
            <person name="Trouern-Trend A."/>
            <person name="McMahon S.M."/>
            <person name="Schaberg P.G."/>
            <person name="Yang J."/>
            <person name="Wegrzyn J.L."/>
            <person name="Swenson N.G."/>
        </authorList>
    </citation>
    <scope>NUCLEOTIDE SEQUENCE</scope>
    <source>
        <strain evidence="9">91603</strain>
    </source>
</reference>
<dbReference type="Gene3D" id="3.40.47.10">
    <property type="match status" value="1"/>
</dbReference>
<dbReference type="Gene3D" id="3.30.200.20">
    <property type="entry name" value="Phosphorylase Kinase, domain 1"/>
    <property type="match status" value="1"/>
</dbReference>